<evidence type="ECO:0000256" key="1">
    <source>
        <dbReference type="SAM" id="MobiDB-lite"/>
    </source>
</evidence>
<dbReference type="SUPFAM" id="SSF49482">
    <property type="entry name" value="Aromatic compound dioxygenase"/>
    <property type="match status" value="1"/>
</dbReference>
<dbReference type="AlphaFoldDB" id="A0A9W6U2G1"/>
<feature type="region of interest" description="Disordered" evidence="1">
    <location>
        <begin position="334"/>
        <end position="366"/>
    </location>
</feature>
<evidence type="ECO:0000256" key="2">
    <source>
        <dbReference type="SAM" id="SignalP"/>
    </source>
</evidence>
<dbReference type="OrthoDB" id="121380at2759"/>
<dbReference type="PANTHER" id="PTHR34315">
    <property type="match status" value="1"/>
</dbReference>
<dbReference type="Proteomes" id="UP001165083">
    <property type="component" value="Unassembled WGS sequence"/>
</dbReference>
<name>A0A9W6U2G1_9STRA</name>
<dbReference type="GO" id="GO:0016702">
    <property type="term" value="F:oxidoreductase activity, acting on single donors with incorporation of molecular oxygen, incorporation of two atoms of oxygen"/>
    <property type="evidence" value="ECO:0007669"/>
    <property type="project" value="InterPro"/>
</dbReference>
<protein>
    <submittedName>
        <fullName evidence="3">Unnamed protein product</fullName>
    </submittedName>
</protein>
<dbReference type="CDD" id="cd03457">
    <property type="entry name" value="intradiol_dioxygenase_like"/>
    <property type="match status" value="1"/>
</dbReference>
<accession>A0A9W6U2G1</accession>
<reference evidence="3" key="1">
    <citation type="submission" date="2023-04" db="EMBL/GenBank/DDBJ databases">
        <title>Phytophthora lilii NBRC 32176.</title>
        <authorList>
            <person name="Ichikawa N."/>
            <person name="Sato H."/>
            <person name="Tonouchi N."/>
        </authorList>
    </citation>
    <scope>NUCLEOTIDE SEQUENCE</scope>
    <source>
        <strain evidence="3">NBRC 32176</strain>
    </source>
</reference>
<organism evidence="3 4">
    <name type="scientific">Phytophthora lilii</name>
    <dbReference type="NCBI Taxonomy" id="2077276"/>
    <lineage>
        <taxon>Eukaryota</taxon>
        <taxon>Sar</taxon>
        <taxon>Stramenopiles</taxon>
        <taxon>Oomycota</taxon>
        <taxon>Peronosporomycetes</taxon>
        <taxon>Peronosporales</taxon>
        <taxon>Peronosporaceae</taxon>
        <taxon>Phytophthora</taxon>
    </lineage>
</organism>
<proteinExistence type="predicted"/>
<comment type="caution">
    <text evidence="3">The sequence shown here is derived from an EMBL/GenBank/DDBJ whole genome shotgun (WGS) entry which is preliminary data.</text>
</comment>
<feature type="signal peptide" evidence="2">
    <location>
        <begin position="1"/>
        <end position="20"/>
    </location>
</feature>
<keyword evidence="2" id="KW-0732">Signal</keyword>
<evidence type="ECO:0000313" key="3">
    <source>
        <dbReference type="EMBL" id="GMF25056.1"/>
    </source>
</evidence>
<dbReference type="InterPro" id="IPR015889">
    <property type="entry name" value="Intradiol_dOase_core"/>
</dbReference>
<gene>
    <name evidence="3" type="ORF">Plil01_001031400</name>
</gene>
<keyword evidence="4" id="KW-1185">Reference proteome</keyword>
<feature type="compositionally biased region" description="Low complexity" evidence="1">
    <location>
        <begin position="334"/>
        <end position="365"/>
    </location>
</feature>
<sequence length="389" mass="41569">MATFIYWVLAASVLADLAFSHPGAHVSTANYHFSRKLFVENGRRLLKNCIHSDAGRELKERAVVRRHAILEGIHAKRRLDASTALATNHESNRSLSPNTTSSELFNGEPACLLEPEVTEGPYYVAGELIRSDIREDQPGIDLYVDLQFIDVNTCSAVNELYVDLWHANASGVYSGVVARTNGNSNDSSNVYTTFHRGVSPTNSYGFVSFTTKFPGLYAGRTTHIHFMTHSGGTVLANGTYSGGRVSHVGQLFFDQSLINEVQSTVVYAENSNAVTTNEDDSIALQSAADDFDPFVQYSRLGDSVEDGLLSWISVGVDMTNDNSVSAVRTYTGDSGAAAASGGTTRNSGGSTAPSADKSSSPSADAGNAATNVGQNYGHLLAAALLLLHL</sequence>
<dbReference type="EMBL" id="BSXW01000540">
    <property type="protein sequence ID" value="GMF25056.1"/>
    <property type="molecule type" value="Genomic_DNA"/>
</dbReference>
<dbReference type="PANTHER" id="PTHR34315:SF1">
    <property type="entry name" value="INTRADIOL RING-CLEAVAGE DIOXYGENASES DOMAIN-CONTAINING PROTEIN-RELATED"/>
    <property type="match status" value="1"/>
</dbReference>
<evidence type="ECO:0000313" key="4">
    <source>
        <dbReference type="Proteomes" id="UP001165083"/>
    </source>
</evidence>
<dbReference type="GO" id="GO:0005506">
    <property type="term" value="F:iron ion binding"/>
    <property type="evidence" value="ECO:0007669"/>
    <property type="project" value="InterPro"/>
</dbReference>
<feature type="chain" id="PRO_5040964647" evidence="2">
    <location>
        <begin position="21"/>
        <end position="389"/>
    </location>
</feature>
<dbReference type="Gene3D" id="2.60.130.10">
    <property type="entry name" value="Aromatic compound dioxygenase"/>
    <property type="match status" value="1"/>
</dbReference>